<evidence type="ECO:0000256" key="3">
    <source>
        <dbReference type="RuleBase" id="RU003694"/>
    </source>
</evidence>
<dbReference type="AlphaFoldDB" id="A0AA37KQP5"/>
<evidence type="ECO:0000256" key="2">
    <source>
        <dbReference type="ARBA" id="ARBA00022679"/>
    </source>
</evidence>
<dbReference type="EMBL" id="BQOL01000002">
    <property type="protein sequence ID" value="GKI20286.1"/>
    <property type="molecule type" value="Genomic_DNA"/>
</dbReference>
<dbReference type="InterPro" id="IPR000794">
    <property type="entry name" value="Beta-ketoacyl_synthase"/>
</dbReference>
<evidence type="ECO:0000256" key="4">
    <source>
        <dbReference type="SAM" id="MobiDB-lite"/>
    </source>
</evidence>
<reference evidence="6" key="1">
    <citation type="submission" date="2022-01" db="EMBL/GenBank/DDBJ databases">
        <title>Novel bile acid biosynthetic pathways are enriched in the microbiome of centenarians.</title>
        <authorList>
            <person name="Sato Y."/>
            <person name="Atarashi K."/>
            <person name="Plichta R.D."/>
            <person name="Arai Y."/>
            <person name="Sasajima S."/>
            <person name="Kearney M.S."/>
            <person name="Suda W."/>
            <person name="Takeshita K."/>
            <person name="Sasaki T."/>
            <person name="Okamoto S."/>
            <person name="Skelly N.A."/>
            <person name="Okamura Y."/>
            <person name="Vlamakis H."/>
            <person name="Li Y."/>
            <person name="Tanoue T."/>
            <person name="Takei H."/>
            <person name="Nittono H."/>
            <person name="Narushima S."/>
            <person name="Irie J."/>
            <person name="Itoh H."/>
            <person name="Moriya K."/>
            <person name="Sugiura Y."/>
            <person name="Suematsu M."/>
            <person name="Moritoki N."/>
            <person name="Shibata S."/>
            <person name="Littman R.D."/>
            <person name="Fischbach A.M."/>
            <person name="Uwamino Y."/>
            <person name="Inoue T."/>
            <person name="Honda A."/>
            <person name="Hattori M."/>
            <person name="Murai T."/>
            <person name="Xavier J.R."/>
            <person name="Hirose N."/>
            <person name="Honda K."/>
        </authorList>
    </citation>
    <scope>NUCLEOTIDE SEQUENCE</scope>
    <source>
        <strain evidence="6">CE91-St16</strain>
    </source>
</reference>
<dbReference type="PROSITE" id="PS52004">
    <property type="entry name" value="KS3_2"/>
    <property type="match status" value="1"/>
</dbReference>
<dbReference type="GO" id="GO:0004315">
    <property type="term" value="F:3-oxoacyl-[acyl-carrier-protein] synthase activity"/>
    <property type="evidence" value="ECO:0007669"/>
    <property type="project" value="TreeGrafter"/>
</dbReference>
<keyword evidence="2 3" id="KW-0808">Transferase</keyword>
<comment type="caution">
    <text evidence="6">The sequence shown here is derived from an EMBL/GenBank/DDBJ whole genome shotgun (WGS) entry which is preliminary data.</text>
</comment>
<dbReference type="Pfam" id="PF02801">
    <property type="entry name" value="Ketoacyl-synt_C"/>
    <property type="match status" value="1"/>
</dbReference>
<dbReference type="InterPro" id="IPR014030">
    <property type="entry name" value="Ketoacyl_synth_N"/>
</dbReference>
<evidence type="ECO:0000259" key="5">
    <source>
        <dbReference type="PROSITE" id="PS52004"/>
    </source>
</evidence>
<dbReference type="InterPro" id="IPR020615">
    <property type="entry name" value="Thiolase_acyl_enz_int_AS"/>
</dbReference>
<gene>
    <name evidence="6" type="ORF">CE91St16_31940</name>
</gene>
<dbReference type="GO" id="GO:0006633">
    <property type="term" value="P:fatty acid biosynthetic process"/>
    <property type="evidence" value="ECO:0007669"/>
    <property type="project" value="TreeGrafter"/>
</dbReference>
<feature type="domain" description="Ketosynthase family 3 (KS3)" evidence="5">
    <location>
        <begin position="1"/>
        <end position="375"/>
    </location>
</feature>
<dbReference type="Pfam" id="PF00109">
    <property type="entry name" value="ketoacyl-synt"/>
    <property type="match status" value="1"/>
</dbReference>
<dbReference type="InterPro" id="IPR014031">
    <property type="entry name" value="Ketoacyl_synth_C"/>
</dbReference>
<evidence type="ECO:0000256" key="1">
    <source>
        <dbReference type="ARBA" id="ARBA00008467"/>
    </source>
</evidence>
<dbReference type="InterPro" id="IPR016039">
    <property type="entry name" value="Thiolase-like"/>
</dbReference>
<accession>A0AA37KQP5</accession>
<sequence>MEGEMGREVAVWWGPDSILSALGFGTRENMEAVRAGRTNLSAWHDGTPVCQIDPERFAQLTAERAVAEYTPAERLALLTLGEVIARSGVSPANERTLVLLSTTKGNIGLLNGDPAKCDLNDTAEVVGRHFGAANRPLVISNACISGVSAIVVASRLIRSGEYDHVFVAGFDLLCDFIVSGFNAFKSVSPALCRPYDAARDGLTLGEAGGAVLLTTDRELSATGITVAGGGISNDANHISAPSRTGDGLAFAIGAALREASLGAAAIGMVNPHGTATLYNDEMESRALHLAGLCGTPCNSLKPYFGHTLGASGVIESIVTVHGLAEGTVFGVKGYAECGVPYPLNISAEHRTTRTDAALKTASGFGGCNAAAVFRRGTGRNAYGTDETGSTDENAAAERSDVFGGRYCDGENPARQDGTNGAETDRDDAQNKRRQETAGGQPGFTGADESNAAANVGQKECAAANENNVITNAGQAGGDETEEIRTARDTAHVAITRHPEMPFGVFIRERYRALADPNMKFSKMDDLCKLAYVASCELLAGRRPDCPAERIGVVLANRSASLDSDMRHQAVIDADDGGGASPAVFVYTLPNIMLGQIAIKHGLKGESTFFAFPDKSCNFIRKYAEGLIAQGRMDAVVWGWCELCGGEYDCELTLTEKLE</sequence>
<dbReference type="PANTHER" id="PTHR11712:SF320">
    <property type="entry name" value="BETA-KETOACYL SYNTHASE"/>
    <property type="match status" value="1"/>
</dbReference>
<name>A0AA37KQP5_9BACT</name>
<dbReference type="InterPro" id="IPR020841">
    <property type="entry name" value="PKS_Beta-ketoAc_synthase_dom"/>
</dbReference>
<feature type="region of interest" description="Disordered" evidence="4">
    <location>
        <begin position="379"/>
        <end position="449"/>
    </location>
</feature>
<protein>
    <recommendedName>
        <fullName evidence="5">Ketosynthase family 3 (KS3) domain-containing protein</fullName>
    </recommendedName>
</protein>
<dbReference type="Proteomes" id="UP001055105">
    <property type="component" value="Unassembled WGS sequence"/>
</dbReference>
<feature type="compositionally biased region" description="Basic and acidic residues" evidence="4">
    <location>
        <begin position="422"/>
        <end position="435"/>
    </location>
</feature>
<dbReference type="Gene3D" id="3.40.47.10">
    <property type="match status" value="2"/>
</dbReference>
<dbReference type="PANTHER" id="PTHR11712">
    <property type="entry name" value="POLYKETIDE SYNTHASE-RELATED"/>
    <property type="match status" value="1"/>
</dbReference>
<proteinExistence type="inferred from homology"/>
<dbReference type="GO" id="GO:0005829">
    <property type="term" value="C:cytosol"/>
    <property type="evidence" value="ECO:0007669"/>
    <property type="project" value="TreeGrafter"/>
</dbReference>
<dbReference type="SMART" id="SM00825">
    <property type="entry name" value="PKS_KS"/>
    <property type="match status" value="1"/>
</dbReference>
<comment type="similarity">
    <text evidence="1 3">Belongs to the thiolase-like superfamily. Beta-ketoacyl-ACP synthases family.</text>
</comment>
<evidence type="ECO:0000313" key="6">
    <source>
        <dbReference type="EMBL" id="GKI20286.1"/>
    </source>
</evidence>
<organism evidence="6 7">
    <name type="scientific">Alistipes finegoldii</name>
    <dbReference type="NCBI Taxonomy" id="214856"/>
    <lineage>
        <taxon>Bacteria</taxon>
        <taxon>Pseudomonadati</taxon>
        <taxon>Bacteroidota</taxon>
        <taxon>Bacteroidia</taxon>
        <taxon>Bacteroidales</taxon>
        <taxon>Rikenellaceae</taxon>
        <taxon>Alistipes</taxon>
    </lineage>
</organism>
<dbReference type="PROSITE" id="PS00098">
    <property type="entry name" value="THIOLASE_1"/>
    <property type="match status" value="1"/>
</dbReference>
<dbReference type="SUPFAM" id="SSF53901">
    <property type="entry name" value="Thiolase-like"/>
    <property type="match status" value="2"/>
</dbReference>
<evidence type="ECO:0000313" key="7">
    <source>
        <dbReference type="Proteomes" id="UP001055105"/>
    </source>
</evidence>